<dbReference type="EMBL" id="CP147846">
    <property type="protein sequence ID" value="WXG69432.1"/>
    <property type="molecule type" value="Genomic_DNA"/>
</dbReference>
<name>A0ABZ2PKN1_9NOCA</name>
<dbReference type="Pfam" id="PF18844">
    <property type="entry name" value="baeRF_family2"/>
    <property type="match status" value="1"/>
</dbReference>
<feature type="region of interest" description="Disordered" evidence="1">
    <location>
        <begin position="137"/>
        <end position="169"/>
    </location>
</feature>
<evidence type="ECO:0000313" key="2">
    <source>
        <dbReference type="EMBL" id="WXG69432.1"/>
    </source>
</evidence>
<evidence type="ECO:0008006" key="4">
    <source>
        <dbReference type="Google" id="ProtNLM"/>
    </source>
</evidence>
<accession>A0ABZ2PKN1</accession>
<organism evidence="2 3">
    <name type="scientific">Rhodococcus sovatensis</name>
    <dbReference type="NCBI Taxonomy" id="1805840"/>
    <lineage>
        <taxon>Bacteria</taxon>
        <taxon>Bacillati</taxon>
        <taxon>Actinomycetota</taxon>
        <taxon>Actinomycetes</taxon>
        <taxon>Mycobacteriales</taxon>
        <taxon>Nocardiaceae</taxon>
        <taxon>Rhodococcus</taxon>
    </lineage>
</organism>
<gene>
    <name evidence="2" type="ORF">WDS16_02400</name>
</gene>
<evidence type="ECO:0000313" key="3">
    <source>
        <dbReference type="Proteomes" id="UP001432000"/>
    </source>
</evidence>
<protein>
    <recommendedName>
        <fullName evidence="4">Peptide chain release factor 1 (ERF1)</fullName>
    </recommendedName>
</protein>
<proteinExistence type="predicted"/>
<sequence>MDTDRFRTLVDEPGPFATVYYDDSHNTADATAVSELTVRAVLEALNFQGADDALKNAVEDALTASPPPAGSSGRAVIVGHNGVMLDEQLVRPAVKTEVRLSALPYLVPLVEHGFEQVPYVVAVVDHEGADVSVHRPDAHTTHTSVDGGGYPVHKASGAENSGYGDPQPRAEEAAKKNLRAAAGRIDSLAEEAAVVFLAGDAQARAQLREHLTDRVLELSADIDGVTRSAKNEPDQLRSQIDEEFARRRLAELDDAVARFRQEDGTGRAAQGVQSVTRALRSGNVDTLIVGDLQGRTVATAKGLLAPDADTLSEYGAEEALVQPADEAMLVAAVRIGAAIVRTDERFDPDDGVAAVLRYDEFSSAPPNGV</sequence>
<dbReference type="InterPro" id="IPR040701">
    <property type="entry name" value="Bact_RF_family2"/>
</dbReference>
<evidence type="ECO:0000256" key="1">
    <source>
        <dbReference type="SAM" id="MobiDB-lite"/>
    </source>
</evidence>
<keyword evidence="3" id="KW-1185">Reference proteome</keyword>
<dbReference type="RefSeq" id="WP_338890214.1">
    <property type="nucleotide sequence ID" value="NZ_CP147846.1"/>
</dbReference>
<dbReference type="Proteomes" id="UP001432000">
    <property type="component" value="Chromosome"/>
</dbReference>
<reference evidence="2 3" key="1">
    <citation type="submission" date="2024-03" db="EMBL/GenBank/DDBJ databases">
        <title>Natural products discovery in diverse microorganisms through a two-stage MS feature dereplication strategy.</title>
        <authorList>
            <person name="Zhang R."/>
        </authorList>
    </citation>
    <scope>NUCLEOTIDE SEQUENCE [LARGE SCALE GENOMIC DNA]</scope>
    <source>
        <strain evidence="2 3">18930</strain>
    </source>
</reference>